<evidence type="ECO:0000313" key="8">
    <source>
        <dbReference type="Proteomes" id="UP000708208"/>
    </source>
</evidence>
<feature type="compositionally biased region" description="Acidic residues" evidence="6">
    <location>
        <begin position="1411"/>
        <end position="1420"/>
    </location>
</feature>
<keyword evidence="8" id="KW-1185">Reference proteome</keyword>
<evidence type="ECO:0008006" key="9">
    <source>
        <dbReference type="Google" id="ProtNLM"/>
    </source>
</evidence>
<evidence type="ECO:0000256" key="2">
    <source>
        <dbReference type="ARBA" id="ARBA00022499"/>
    </source>
</evidence>
<keyword evidence="2" id="KW-1017">Isopeptide bond</keyword>
<dbReference type="OrthoDB" id="27031at2759"/>
<dbReference type="EMBL" id="CAJVCH010102291">
    <property type="protein sequence ID" value="CAG7723751.1"/>
    <property type="molecule type" value="Genomic_DNA"/>
</dbReference>
<organism evidence="7 8">
    <name type="scientific">Allacma fusca</name>
    <dbReference type="NCBI Taxonomy" id="39272"/>
    <lineage>
        <taxon>Eukaryota</taxon>
        <taxon>Metazoa</taxon>
        <taxon>Ecdysozoa</taxon>
        <taxon>Arthropoda</taxon>
        <taxon>Hexapoda</taxon>
        <taxon>Collembola</taxon>
        <taxon>Symphypleona</taxon>
        <taxon>Sminthuridae</taxon>
        <taxon>Allacma</taxon>
    </lineage>
</organism>
<dbReference type="PANTHER" id="PTHR32086:SF0">
    <property type="entry name" value="FANCONI ANEMIA GROUP D2 PROTEIN"/>
    <property type="match status" value="1"/>
</dbReference>
<dbReference type="GO" id="GO:0000793">
    <property type="term" value="C:condensed chromosome"/>
    <property type="evidence" value="ECO:0007669"/>
    <property type="project" value="TreeGrafter"/>
</dbReference>
<dbReference type="GO" id="GO:0031573">
    <property type="term" value="P:mitotic intra-S DNA damage checkpoint signaling"/>
    <property type="evidence" value="ECO:0007669"/>
    <property type="project" value="TreeGrafter"/>
</dbReference>
<dbReference type="PANTHER" id="PTHR32086">
    <property type="entry name" value="FANCONI ANEMIA GROUP D2 PROTEIN"/>
    <property type="match status" value="1"/>
</dbReference>
<dbReference type="GO" id="GO:0007129">
    <property type="term" value="P:homologous chromosome pairing at meiosis"/>
    <property type="evidence" value="ECO:0007669"/>
    <property type="project" value="TreeGrafter"/>
</dbReference>
<keyword evidence="3" id="KW-0832">Ubl conjugation</keyword>
<feature type="compositionally biased region" description="Polar residues" evidence="6">
    <location>
        <begin position="79"/>
        <end position="90"/>
    </location>
</feature>
<dbReference type="GO" id="GO:0005634">
    <property type="term" value="C:nucleus"/>
    <property type="evidence" value="ECO:0007669"/>
    <property type="project" value="UniProtKB-SubCell"/>
</dbReference>
<evidence type="ECO:0000256" key="5">
    <source>
        <dbReference type="ARBA" id="ARBA00093456"/>
    </source>
</evidence>
<feature type="region of interest" description="Disordered" evidence="6">
    <location>
        <begin position="1383"/>
        <end position="1420"/>
    </location>
</feature>
<feature type="region of interest" description="Disordered" evidence="6">
    <location>
        <begin position="38"/>
        <end position="90"/>
    </location>
</feature>
<evidence type="ECO:0000256" key="1">
    <source>
        <dbReference type="ARBA" id="ARBA00004123"/>
    </source>
</evidence>
<evidence type="ECO:0000256" key="6">
    <source>
        <dbReference type="SAM" id="MobiDB-lite"/>
    </source>
</evidence>
<gene>
    <name evidence="7" type="ORF">AFUS01_LOCUS12817</name>
</gene>
<sequence>MKRLIGEINNKLTVERVRYLTMKRTKDGPVTKKLKRTFESPGGHVRGNDSGDSEIWHSTAISNSRNSPGPFREAGSEIMGSQRSTTSLNTSNIRAVSPVIEARARSPVIITESSGHVHFSAVLQKHGFFLSPEGNATQHDSMVFRKLMTDWVEKSSKGSAAELEALQNFTGDMKRYLGVKENLLNAMSPTEHKKELYQPSLLHSLLGVLPLQKPLFTVLFPSLAETSYTVQDDEEVAFLVQLLNQFKWLPYLNEAEKITDDLLEIFERATPKAQYEMMRLLPDIVPEVNHSKIGDKLLKLLEEFSPMCSSIMDCFSVINVPDKDIVNVRNTAIENMLVANQKDLPAYLGFLLGIEDPDLLSTVIGDMREKLIFRPPMESLEDAKANMKAMVYKIKFCVSINRHLVHLWVKQIKEEFVLEATEFKTLDLLMLLVFIDSADRAAEAPLRNLFNNEDLTLHVLQEFIENFPGVVDLVFDGLLKFCEKFFWTIATKFYRVASKVLVKLFNVVTDLHARGIIQLFTCTLAHGNKLCREYIIDALTQISQIDCARLLRFTNLVMAIMDFVIEFEPSEIRNVIRILATVAYIPKNRESERFETEFSILLRKQLSQRNEKIKSIGVIGAVAAIDQLAKQENIETTKLRELVDLVWNIVERDGNSCWIFFDEMAAVVSERDLPNDVLAPIKKILGTKFQERWTVVDSSVDGLMNQDENLKICQVLNANESMDVESLSIRFDSEPIGLNPFVLAAHVKFLCASEYKVADGSLEEVDIIVGCPLLLPDLDYYRDIETVLCCSSERKNLLGHYLVYAINLIRELVSAFCSQKDSASKIKVFLRLNHLVELQKLLISLVMNWENNFPSLPFAYALEKNTSAVSAFQATKKRKKNQDKKNTKKFGPTPIFEDSSDSDTGGGVTKVASLPKKNVPKILGEKDLKDYVDELQPTSIRPFLRRFHRNVFRLLRYRLVVNPPDVDHIALLNALQTEENSCRNEVKQVIVLTPETLVLVLRDLNEQVESDKNKLCIVGDVASIFSKDFLKCICDHLDVLTTSCEADFSSWTIAKKRQVESCFRLLYNTLKNYLERTCGREHQEKFQQAMKIISEHAEGSSEDQSVDGIVAKYLKGNPEFINSPATAVQQLKVLKIVHDNAANKNCISSIIAEICMVYLKRRWKLPSTQIPFLLKTWLVTSDNPLEVMLMLTKDLIPEDPGKIIPDCSEYKSCTSANFHTWYRSIMEALCQHVVKNMKKVKDLDISYVEWNDAIEILKFLVAVIQQKRQAKIITPLLKNSKFFLDSFTIYGVKLLPLLWNTDANQARSFLKHLQAPTRKIQYICEHCKVEKNTALIRYVPTVKRSLESLVFRVREILAVHGAPNAFWMGSLKHRNLDGEEINSQITDISDDEEDESDEDETTANNDNLFELSDEGSVDDN</sequence>
<dbReference type="Proteomes" id="UP000708208">
    <property type="component" value="Unassembled WGS sequence"/>
</dbReference>
<comment type="similarity">
    <text evidence="5">Belongs to the Fanconi anemia protein FANCD2 family.</text>
</comment>
<feature type="compositionally biased region" description="Acidic residues" evidence="6">
    <location>
        <begin position="1388"/>
        <end position="1401"/>
    </location>
</feature>
<evidence type="ECO:0000256" key="4">
    <source>
        <dbReference type="ARBA" id="ARBA00023242"/>
    </source>
</evidence>
<protein>
    <recommendedName>
        <fullName evidence="9">Fanconi anemia group D2 protein</fullName>
    </recommendedName>
</protein>
<dbReference type="GO" id="GO:0070182">
    <property type="term" value="F:DNA polymerase binding"/>
    <property type="evidence" value="ECO:0007669"/>
    <property type="project" value="TreeGrafter"/>
</dbReference>
<dbReference type="GO" id="GO:1990918">
    <property type="term" value="P:double-strand break repair involved in meiotic recombination"/>
    <property type="evidence" value="ECO:0007669"/>
    <property type="project" value="TreeGrafter"/>
</dbReference>
<evidence type="ECO:0000313" key="7">
    <source>
        <dbReference type="EMBL" id="CAG7723751.1"/>
    </source>
</evidence>
<accession>A0A8J2P348</accession>
<comment type="caution">
    <text evidence="7">The sequence shown here is derived from an EMBL/GenBank/DDBJ whole genome shotgun (WGS) entry which is preliminary data.</text>
</comment>
<reference evidence="7" key="1">
    <citation type="submission" date="2021-06" db="EMBL/GenBank/DDBJ databases">
        <authorList>
            <person name="Hodson N. C."/>
            <person name="Mongue J. A."/>
            <person name="Jaron S. K."/>
        </authorList>
    </citation>
    <scope>NUCLEOTIDE SEQUENCE</scope>
</reference>
<name>A0A8J2P348_9HEXA</name>
<keyword evidence="4" id="KW-0539">Nucleus</keyword>
<proteinExistence type="inferred from homology"/>
<feature type="region of interest" description="Disordered" evidence="6">
    <location>
        <begin position="873"/>
        <end position="909"/>
    </location>
</feature>
<feature type="compositionally biased region" description="Basic residues" evidence="6">
    <location>
        <begin position="875"/>
        <end position="888"/>
    </location>
</feature>
<dbReference type="Pfam" id="PF14631">
    <property type="entry name" value="FancD2"/>
    <property type="match status" value="3"/>
</dbReference>
<dbReference type="GO" id="GO:0036297">
    <property type="term" value="P:interstrand cross-link repair"/>
    <property type="evidence" value="ECO:0007669"/>
    <property type="project" value="TreeGrafter"/>
</dbReference>
<evidence type="ECO:0000256" key="3">
    <source>
        <dbReference type="ARBA" id="ARBA00022843"/>
    </source>
</evidence>
<dbReference type="InterPro" id="IPR029448">
    <property type="entry name" value="FANCD2"/>
</dbReference>
<comment type="subcellular location">
    <subcellularLocation>
        <location evidence="1">Nucleus</location>
    </subcellularLocation>
</comment>